<feature type="transmembrane region" description="Helical" evidence="1">
    <location>
        <begin position="197"/>
        <end position="218"/>
    </location>
</feature>
<feature type="transmembrane region" description="Helical" evidence="1">
    <location>
        <begin position="140"/>
        <end position="160"/>
    </location>
</feature>
<dbReference type="PANTHER" id="PTHR40761:SF1">
    <property type="entry name" value="CONSERVED INTEGRAL MEMBRANE ALANINE VALINE AND LEUCINE RICH PROTEIN-RELATED"/>
    <property type="match status" value="1"/>
</dbReference>
<feature type="transmembrane region" description="Helical" evidence="1">
    <location>
        <begin position="72"/>
        <end position="97"/>
    </location>
</feature>
<feature type="transmembrane region" description="Helical" evidence="1">
    <location>
        <begin position="12"/>
        <end position="32"/>
    </location>
</feature>
<feature type="transmembrane region" description="Helical" evidence="1">
    <location>
        <begin position="230"/>
        <end position="251"/>
    </location>
</feature>
<evidence type="ECO:0000256" key="1">
    <source>
        <dbReference type="SAM" id="Phobius"/>
    </source>
</evidence>
<evidence type="ECO:0000313" key="2">
    <source>
        <dbReference type="EMBL" id="MBB2498713.1"/>
    </source>
</evidence>
<name>A0A8E1VUT2_9PSEU</name>
<dbReference type="NCBIfam" id="NF038012">
    <property type="entry name" value="DMT_1"/>
    <property type="match status" value="1"/>
</dbReference>
<sequence length="305" mass="30456">MRVHVPAGLSAFLPGTAVAGAAAIMFAVGSVLQHEAAVGSAGTRGVELRRLVASPKWMVGQGATVLGTVLQVVALALAPVAIVQPLLAGSLVVALAIRSVRDSCLPSRLELLGALCTCGGLAVFLVAARPAAATAGGHGASPWVVVAAVVIAVGLVGACSRIGRGSWGALVCGAAAGIAAGIAAVLISLALKTFSDSGLVHTLTGGALWAALLVAVTAQLGSQQAYARGALSWSLPALVLMDPLAAVPAAHFLTGERLEPGHALVWAPAAVVAVIGVTLLSRTGQGCRRPLHFGFRQLRTAQNRS</sequence>
<dbReference type="PANTHER" id="PTHR40761">
    <property type="entry name" value="CONSERVED INTEGRAL MEMBRANE ALANINE VALINE AND LEUCINE RICH PROTEIN-RELATED"/>
    <property type="match status" value="1"/>
</dbReference>
<dbReference type="AlphaFoldDB" id="A0A8E1VUT2"/>
<organism evidence="2 3">
    <name type="scientific">Amycolatopsis echigonensis</name>
    <dbReference type="NCBI Taxonomy" id="2576905"/>
    <lineage>
        <taxon>Bacteria</taxon>
        <taxon>Bacillati</taxon>
        <taxon>Actinomycetota</taxon>
        <taxon>Actinomycetes</taxon>
        <taxon>Pseudonocardiales</taxon>
        <taxon>Pseudonocardiaceae</taxon>
        <taxon>Amycolatopsis</taxon>
    </lineage>
</organism>
<accession>A0A8E1VUT2</accession>
<keyword evidence="1" id="KW-1133">Transmembrane helix</keyword>
<gene>
    <name evidence="2" type="ORF">H5411_06135</name>
</gene>
<dbReference type="EMBL" id="JACJHR010000006">
    <property type="protein sequence ID" value="MBB2498713.1"/>
    <property type="molecule type" value="Genomic_DNA"/>
</dbReference>
<feature type="transmembrane region" description="Helical" evidence="1">
    <location>
        <begin position="263"/>
        <end position="281"/>
    </location>
</feature>
<reference evidence="2 3" key="1">
    <citation type="submission" date="2020-08" db="EMBL/GenBank/DDBJ databases">
        <title>Amycolatopsis echigonensis JCM 21831.</title>
        <authorList>
            <person name="Tedsree N."/>
            <person name="Kuncharoen N."/>
            <person name="Likhitwitayawuid K."/>
            <person name="Tanasupawat S."/>
        </authorList>
    </citation>
    <scope>NUCLEOTIDE SEQUENCE [LARGE SCALE GENOMIC DNA]</scope>
    <source>
        <strain evidence="2 3">JCM 21831</strain>
    </source>
</reference>
<comment type="caution">
    <text evidence="2">The sequence shown here is derived from an EMBL/GenBank/DDBJ whole genome shotgun (WGS) entry which is preliminary data.</text>
</comment>
<feature type="transmembrane region" description="Helical" evidence="1">
    <location>
        <begin position="167"/>
        <end position="191"/>
    </location>
</feature>
<dbReference type="RefSeq" id="WP_183123209.1">
    <property type="nucleotide sequence ID" value="NZ_JACJHR010000006.1"/>
</dbReference>
<evidence type="ECO:0000313" key="3">
    <source>
        <dbReference type="Proteomes" id="UP000550260"/>
    </source>
</evidence>
<protein>
    <submittedName>
        <fullName evidence="2">DMT family transporter</fullName>
    </submittedName>
</protein>
<proteinExistence type="predicted"/>
<keyword evidence="1" id="KW-0472">Membrane</keyword>
<keyword evidence="1" id="KW-0812">Transmembrane</keyword>
<dbReference type="Proteomes" id="UP000550260">
    <property type="component" value="Unassembled WGS sequence"/>
</dbReference>
<feature type="transmembrane region" description="Helical" evidence="1">
    <location>
        <begin position="109"/>
        <end position="128"/>
    </location>
</feature>